<gene>
    <name evidence="2" type="ORF">ILYODFUR_013414</name>
</gene>
<evidence type="ECO:0000256" key="1">
    <source>
        <dbReference type="SAM" id="Phobius"/>
    </source>
</evidence>
<reference evidence="2 3" key="1">
    <citation type="submission" date="2021-06" db="EMBL/GenBank/DDBJ databases">
        <authorList>
            <person name="Palmer J.M."/>
        </authorList>
    </citation>
    <scope>NUCLEOTIDE SEQUENCE [LARGE SCALE GENOMIC DNA]</scope>
    <source>
        <strain evidence="3">if_2019</strain>
        <tissue evidence="2">Muscle</tissue>
    </source>
</reference>
<evidence type="ECO:0000313" key="3">
    <source>
        <dbReference type="Proteomes" id="UP001482620"/>
    </source>
</evidence>
<keyword evidence="1" id="KW-1133">Transmembrane helix</keyword>
<name>A0ABV0TIA2_9TELE</name>
<feature type="transmembrane region" description="Helical" evidence="1">
    <location>
        <begin position="12"/>
        <end position="33"/>
    </location>
</feature>
<comment type="caution">
    <text evidence="2">The sequence shown here is derived from an EMBL/GenBank/DDBJ whole genome shotgun (WGS) entry which is preliminary data.</text>
</comment>
<dbReference type="Proteomes" id="UP001482620">
    <property type="component" value="Unassembled WGS sequence"/>
</dbReference>
<sequence length="124" mass="14170">MGSRVDEQKIATILLNCTFFSFWFTGCVGQHLLCQFSDLGYTLGRCSALHRDACHRLLHICFDSSCRDSRVNVQTLHLSVNSELLAVSYLNRQKREKKRKRENWIINGKGEIRHEGTVAALIST</sequence>
<dbReference type="PROSITE" id="PS51257">
    <property type="entry name" value="PROKAR_LIPOPROTEIN"/>
    <property type="match status" value="1"/>
</dbReference>
<organism evidence="2 3">
    <name type="scientific">Ilyodon furcidens</name>
    <name type="common">goldbreast splitfin</name>
    <dbReference type="NCBI Taxonomy" id="33524"/>
    <lineage>
        <taxon>Eukaryota</taxon>
        <taxon>Metazoa</taxon>
        <taxon>Chordata</taxon>
        <taxon>Craniata</taxon>
        <taxon>Vertebrata</taxon>
        <taxon>Euteleostomi</taxon>
        <taxon>Actinopterygii</taxon>
        <taxon>Neopterygii</taxon>
        <taxon>Teleostei</taxon>
        <taxon>Neoteleostei</taxon>
        <taxon>Acanthomorphata</taxon>
        <taxon>Ovalentaria</taxon>
        <taxon>Atherinomorphae</taxon>
        <taxon>Cyprinodontiformes</taxon>
        <taxon>Goodeidae</taxon>
        <taxon>Ilyodon</taxon>
    </lineage>
</organism>
<keyword evidence="1" id="KW-0472">Membrane</keyword>
<dbReference type="EMBL" id="JAHRIQ010035843">
    <property type="protein sequence ID" value="MEQ2232622.1"/>
    <property type="molecule type" value="Genomic_DNA"/>
</dbReference>
<keyword evidence="1" id="KW-0812">Transmembrane</keyword>
<keyword evidence="3" id="KW-1185">Reference proteome</keyword>
<proteinExistence type="predicted"/>
<accession>A0ABV0TIA2</accession>
<evidence type="ECO:0000313" key="2">
    <source>
        <dbReference type="EMBL" id="MEQ2232622.1"/>
    </source>
</evidence>
<protein>
    <submittedName>
        <fullName evidence="2">Uncharacterized protein</fullName>
    </submittedName>
</protein>